<feature type="transmembrane region" description="Helical" evidence="1">
    <location>
        <begin position="15"/>
        <end position="34"/>
    </location>
</feature>
<dbReference type="InterPro" id="IPR011737">
    <property type="entry name" value="CHP02206_TP0381"/>
</dbReference>
<dbReference type="EMBL" id="JAGINU010000001">
    <property type="protein sequence ID" value="MBP2371082.1"/>
    <property type="molecule type" value="Genomic_DNA"/>
</dbReference>
<dbReference type="NCBIfam" id="TIGR02206">
    <property type="entry name" value="intg_mem_TP0381"/>
    <property type="match status" value="1"/>
</dbReference>
<sequence length="242" mass="26804">MDTAVPPDVFVPYGTTHWIVLGIGLVVAVLLVVAGRALRGHPAATTFARGFAIAILAFEIPLQIRLLTPAVWDIHISLPLQLSDLAWMTAAYALWSGRRWACAALYYWGLTLTPQALFTPALDAPDFPHVDFVAFWGLHLLLPWAAIYLTWGAGVRPTWRGMRTTLAITGVWAALTMTFNAVAGTNYGFLNHKPNNPSLLDLLGPWPWYVAVELVLVVVGWSLITWPWTRARSDVAELDHDR</sequence>
<feature type="transmembrane region" description="Helical" evidence="1">
    <location>
        <begin position="134"/>
        <end position="154"/>
    </location>
</feature>
<protein>
    <submittedName>
        <fullName evidence="2">Integral membrane protein (TIGR02206 family)</fullName>
    </submittedName>
</protein>
<keyword evidence="1" id="KW-1133">Transmembrane helix</keyword>
<accession>A0ABS4W4D1</accession>
<gene>
    <name evidence="2" type="ORF">JOF36_006778</name>
</gene>
<keyword evidence="1" id="KW-0812">Transmembrane</keyword>
<dbReference type="RefSeq" id="WP_210034745.1">
    <property type="nucleotide sequence ID" value="NZ_JAGINU010000001.1"/>
</dbReference>
<evidence type="ECO:0000313" key="3">
    <source>
        <dbReference type="Proteomes" id="UP001519295"/>
    </source>
</evidence>
<reference evidence="2 3" key="1">
    <citation type="submission" date="2021-03" db="EMBL/GenBank/DDBJ databases">
        <title>Sequencing the genomes of 1000 actinobacteria strains.</title>
        <authorList>
            <person name="Klenk H.-P."/>
        </authorList>
    </citation>
    <scope>NUCLEOTIDE SEQUENCE [LARGE SCALE GENOMIC DNA]</scope>
    <source>
        <strain evidence="2 3">DSM 45256</strain>
    </source>
</reference>
<dbReference type="Pfam" id="PF14808">
    <property type="entry name" value="TMEM164"/>
    <property type="match status" value="1"/>
</dbReference>
<feature type="transmembrane region" description="Helical" evidence="1">
    <location>
        <begin position="104"/>
        <end position="122"/>
    </location>
</feature>
<organism evidence="2 3">
    <name type="scientific">Pseudonocardia parietis</name>
    <dbReference type="NCBI Taxonomy" id="570936"/>
    <lineage>
        <taxon>Bacteria</taxon>
        <taxon>Bacillati</taxon>
        <taxon>Actinomycetota</taxon>
        <taxon>Actinomycetes</taxon>
        <taxon>Pseudonocardiales</taxon>
        <taxon>Pseudonocardiaceae</taxon>
        <taxon>Pseudonocardia</taxon>
    </lineage>
</organism>
<keyword evidence="3" id="KW-1185">Reference proteome</keyword>
<evidence type="ECO:0000256" key="1">
    <source>
        <dbReference type="SAM" id="Phobius"/>
    </source>
</evidence>
<keyword evidence="1" id="KW-0472">Membrane</keyword>
<comment type="caution">
    <text evidence="2">The sequence shown here is derived from an EMBL/GenBank/DDBJ whole genome shotgun (WGS) entry which is preliminary data.</text>
</comment>
<evidence type="ECO:0000313" key="2">
    <source>
        <dbReference type="EMBL" id="MBP2371082.1"/>
    </source>
</evidence>
<feature type="transmembrane region" description="Helical" evidence="1">
    <location>
        <begin position="166"/>
        <end position="186"/>
    </location>
</feature>
<feature type="transmembrane region" description="Helical" evidence="1">
    <location>
        <begin position="206"/>
        <end position="224"/>
    </location>
</feature>
<proteinExistence type="predicted"/>
<feature type="transmembrane region" description="Helical" evidence="1">
    <location>
        <begin position="76"/>
        <end position="95"/>
    </location>
</feature>
<feature type="transmembrane region" description="Helical" evidence="1">
    <location>
        <begin position="46"/>
        <end position="64"/>
    </location>
</feature>
<name>A0ABS4W4D1_9PSEU</name>
<dbReference type="Proteomes" id="UP001519295">
    <property type="component" value="Unassembled WGS sequence"/>
</dbReference>